<feature type="compositionally biased region" description="Polar residues" evidence="1">
    <location>
        <begin position="64"/>
        <end position="74"/>
    </location>
</feature>
<feature type="compositionally biased region" description="Basic and acidic residues" evidence="1">
    <location>
        <begin position="78"/>
        <end position="93"/>
    </location>
</feature>
<accession>A0ABR1KTX0</accession>
<gene>
    <name evidence="2" type="ORF">IWZ03DRAFT_413216</name>
</gene>
<feature type="compositionally biased region" description="Pro residues" evidence="1">
    <location>
        <begin position="336"/>
        <end position="345"/>
    </location>
</feature>
<evidence type="ECO:0000313" key="2">
    <source>
        <dbReference type="EMBL" id="KAK7520476.1"/>
    </source>
</evidence>
<feature type="region of interest" description="Disordered" evidence="1">
    <location>
        <begin position="328"/>
        <end position="361"/>
    </location>
</feature>
<feature type="compositionally biased region" description="Low complexity" evidence="1">
    <location>
        <begin position="218"/>
        <end position="228"/>
    </location>
</feature>
<evidence type="ECO:0000313" key="3">
    <source>
        <dbReference type="Proteomes" id="UP001363622"/>
    </source>
</evidence>
<feature type="compositionally biased region" description="Polar residues" evidence="1">
    <location>
        <begin position="390"/>
        <end position="425"/>
    </location>
</feature>
<feature type="compositionally biased region" description="Basic and acidic residues" evidence="1">
    <location>
        <begin position="181"/>
        <end position="192"/>
    </location>
</feature>
<dbReference type="Proteomes" id="UP001363622">
    <property type="component" value="Unassembled WGS sequence"/>
</dbReference>
<feature type="region of interest" description="Disordered" evidence="1">
    <location>
        <begin position="747"/>
        <end position="787"/>
    </location>
</feature>
<evidence type="ECO:0000256" key="1">
    <source>
        <dbReference type="SAM" id="MobiDB-lite"/>
    </source>
</evidence>
<feature type="compositionally biased region" description="Polar residues" evidence="1">
    <location>
        <begin position="152"/>
        <end position="178"/>
    </location>
</feature>
<feature type="compositionally biased region" description="Basic and acidic residues" evidence="1">
    <location>
        <begin position="375"/>
        <end position="388"/>
    </location>
</feature>
<feature type="region of interest" description="Disordered" evidence="1">
    <location>
        <begin position="375"/>
        <end position="444"/>
    </location>
</feature>
<keyword evidence="3" id="KW-1185">Reference proteome</keyword>
<proteinExistence type="predicted"/>
<sequence>MAPLSTPRKISYADYIANSNPDAQSPSSPEPASPTPRRRGAKAGRGLRYQPFDYTAVETPPKEQPSQEASTNQDVAVDNERQPAAESHDDQHQRPPSSSPVATPERRGQDHDQLTSPGRQERVQPTSPDRQERIQPCSPLQRHLTAVEHDTTATQGQQRQPTPKNDTQPEPNHQQPQVTVEKIDQAEPRDQQPQDDPFDNAPTQPARQRNRRRHRQPHNQAAQQNHQPLTSVDHDYQQGFQQTLNQPANLNQAFNAGQLQHYPVPQSYSNHTVLPTPSLFPTAEAHTYSQLYGGYFSHQDLRYINHVFDTHVFETMSQQNFHARNNMAFNSANNPTNPPSGPAAAPPAINDAASTASDESMDKYAWARGMVARERARERAEEEERRQAESTPFMQSTAPNVHASQVHSRQTSGSYNPGPRQTQPSFGPHPDFASPPSAPSMTAMSSATYTPINNMSTATSTKHRTISLAPDVPATNETWPMFRKALVERLETLQKEAQDFEGRVCRSKEQSAAMSQQQQTFGSLPMRMTEQQQRHKRNKSSETSIASSMQQLTLADVATGKVDISQRELMSFTDEELFGRFGFRAPGPQQIQDLYDRYRALLAEQQQQQQQQLAAGFVPAAASVSAPAIPGPGLGFGMEAPAATAAAAAARSPPAAGPADQHFLADTYSAHGGPKLPAEHVSRRLWAPRSPAASTTTTTTTKSSSEANEPASSLSSAAAAPGRKKETFVRGRSGACFGAFDRSVWNGRQLPRELRRGGEEEEEEEEERKKEEEKMGGFLPGLGFDQV</sequence>
<feature type="compositionally biased region" description="Low complexity" evidence="1">
    <location>
        <begin position="649"/>
        <end position="659"/>
    </location>
</feature>
<feature type="region of interest" description="Disordered" evidence="1">
    <location>
        <begin position="514"/>
        <end position="543"/>
    </location>
</feature>
<reference evidence="2 3" key="1">
    <citation type="submission" date="2024-04" db="EMBL/GenBank/DDBJ databases">
        <title>Phyllosticta paracitricarpa is synonymous to the EU quarantine fungus P. citricarpa based on phylogenomic analyses.</title>
        <authorList>
            <consortium name="Lawrence Berkeley National Laboratory"/>
            <person name="Van Ingen-Buijs V.A."/>
            <person name="Van Westerhoven A.C."/>
            <person name="Haridas S."/>
            <person name="Skiadas P."/>
            <person name="Martin F."/>
            <person name="Groenewald J.Z."/>
            <person name="Crous P.W."/>
            <person name="Seidl M.F."/>
        </authorList>
    </citation>
    <scope>NUCLEOTIDE SEQUENCE [LARGE SCALE GENOMIC DNA]</scope>
    <source>
        <strain evidence="2 3">CBS 123371</strain>
    </source>
</reference>
<feature type="compositionally biased region" description="Polar residues" evidence="1">
    <location>
        <begin position="114"/>
        <end position="128"/>
    </location>
</feature>
<protein>
    <submittedName>
        <fullName evidence="2">Uncharacterized protein</fullName>
    </submittedName>
</protein>
<dbReference type="EMBL" id="JBBPHU010000003">
    <property type="protein sequence ID" value="KAK7520476.1"/>
    <property type="molecule type" value="Genomic_DNA"/>
</dbReference>
<feature type="region of interest" description="Disordered" evidence="1">
    <location>
        <begin position="649"/>
        <end position="727"/>
    </location>
</feature>
<feature type="compositionally biased region" description="Low complexity" evidence="1">
    <location>
        <begin position="694"/>
        <end position="721"/>
    </location>
</feature>
<organism evidence="2 3">
    <name type="scientific">Phyllosticta citriasiana</name>
    <dbReference type="NCBI Taxonomy" id="595635"/>
    <lineage>
        <taxon>Eukaryota</taxon>
        <taxon>Fungi</taxon>
        <taxon>Dikarya</taxon>
        <taxon>Ascomycota</taxon>
        <taxon>Pezizomycotina</taxon>
        <taxon>Dothideomycetes</taxon>
        <taxon>Dothideomycetes incertae sedis</taxon>
        <taxon>Botryosphaeriales</taxon>
        <taxon>Phyllostictaceae</taxon>
        <taxon>Phyllosticta</taxon>
    </lineage>
</organism>
<feature type="compositionally biased region" description="Basic and acidic residues" evidence="1">
    <location>
        <begin position="104"/>
        <end position="113"/>
    </location>
</feature>
<comment type="caution">
    <text evidence="2">The sequence shown here is derived from an EMBL/GenBank/DDBJ whole genome shotgun (WGS) entry which is preliminary data.</text>
</comment>
<feature type="region of interest" description="Disordered" evidence="1">
    <location>
        <begin position="1"/>
        <end position="229"/>
    </location>
</feature>
<feature type="compositionally biased region" description="Basic residues" evidence="1">
    <location>
        <begin position="208"/>
        <end position="217"/>
    </location>
</feature>
<feature type="compositionally biased region" description="Low complexity" evidence="1">
    <location>
        <begin position="346"/>
        <end position="356"/>
    </location>
</feature>
<name>A0ABR1KTX0_9PEZI</name>